<dbReference type="Pfam" id="PF13185">
    <property type="entry name" value="GAF_2"/>
    <property type="match status" value="1"/>
</dbReference>
<dbReference type="PANTHER" id="PTHR33744">
    <property type="entry name" value="CARBOHYDRATE DIACID REGULATOR"/>
    <property type="match status" value="1"/>
</dbReference>
<comment type="caution">
    <text evidence="5">The sequence shown here is derived from an EMBL/GenBank/DDBJ whole genome shotgun (WGS) entry which is preliminary data.</text>
</comment>
<dbReference type="InterPro" id="IPR025736">
    <property type="entry name" value="PucR_C-HTH_dom"/>
</dbReference>
<evidence type="ECO:0000313" key="6">
    <source>
        <dbReference type="Proteomes" id="UP000313231"/>
    </source>
</evidence>
<dbReference type="InterPro" id="IPR029016">
    <property type="entry name" value="GAF-like_dom_sf"/>
</dbReference>
<dbReference type="InterPro" id="IPR003018">
    <property type="entry name" value="GAF"/>
</dbReference>
<dbReference type="AlphaFoldDB" id="A0A5C4VR55"/>
<feature type="region of interest" description="Disordered" evidence="2">
    <location>
        <begin position="230"/>
        <end position="249"/>
    </location>
</feature>
<organism evidence="5 6">
    <name type="scientific">Nocardioides albidus</name>
    <dbReference type="NCBI Taxonomy" id="1517589"/>
    <lineage>
        <taxon>Bacteria</taxon>
        <taxon>Bacillati</taxon>
        <taxon>Actinomycetota</taxon>
        <taxon>Actinomycetes</taxon>
        <taxon>Propionibacteriales</taxon>
        <taxon>Nocardioidaceae</taxon>
        <taxon>Nocardioides</taxon>
    </lineage>
</organism>
<keyword evidence="3" id="KW-0812">Transmembrane</keyword>
<dbReference type="Gene3D" id="3.30.450.40">
    <property type="match status" value="1"/>
</dbReference>
<dbReference type="Proteomes" id="UP000313231">
    <property type="component" value="Unassembled WGS sequence"/>
</dbReference>
<protein>
    <submittedName>
        <fullName evidence="5">GAF domain-containing protein</fullName>
    </submittedName>
</protein>
<gene>
    <name evidence="5" type="ORF">FHP29_13895</name>
</gene>
<dbReference type="InterPro" id="IPR042070">
    <property type="entry name" value="PucR_C-HTH_sf"/>
</dbReference>
<dbReference type="Pfam" id="PF13556">
    <property type="entry name" value="HTH_30"/>
    <property type="match status" value="1"/>
</dbReference>
<reference evidence="5 6" key="1">
    <citation type="journal article" date="2016" name="Int. J. Syst. Evol. Microbiol.">
        <title>Nocardioides albidus sp. nov., an actinobacterium isolated from garden soil.</title>
        <authorList>
            <person name="Singh H."/>
            <person name="Du J."/>
            <person name="Trinh H."/>
            <person name="Won K."/>
            <person name="Yang J.E."/>
            <person name="Yin C."/>
            <person name="Kook M."/>
            <person name="Yi T.H."/>
        </authorList>
    </citation>
    <scope>NUCLEOTIDE SEQUENCE [LARGE SCALE GENOMIC DNA]</scope>
    <source>
        <strain evidence="5 6">CCTCC AB 2015297</strain>
    </source>
</reference>
<evidence type="ECO:0000313" key="5">
    <source>
        <dbReference type="EMBL" id="TNM38357.1"/>
    </source>
</evidence>
<keyword evidence="3" id="KW-1133">Transmembrane helix</keyword>
<name>A0A5C4VR55_9ACTN</name>
<evidence type="ECO:0000256" key="1">
    <source>
        <dbReference type="ARBA" id="ARBA00006754"/>
    </source>
</evidence>
<dbReference type="OrthoDB" id="8026818at2"/>
<dbReference type="InterPro" id="IPR041522">
    <property type="entry name" value="CdaR_GGDEF"/>
</dbReference>
<dbReference type="EMBL" id="VDMP01000025">
    <property type="protein sequence ID" value="TNM38357.1"/>
    <property type="molecule type" value="Genomic_DNA"/>
</dbReference>
<keyword evidence="6" id="KW-1185">Reference proteome</keyword>
<comment type="similarity">
    <text evidence="1">Belongs to the CdaR family.</text>
</comment>
<dbReference type="Pfam" id="PF17853">
    <property type="entry name" value="GGDEF_2"/>
    <property type="match status" value="1"/>
</dbReference>
<dbReference type="SUPFAM" id="SSF55781">
    <property type="entry name" value="GAF domain-like"/>
    <property type="match status" value="1"/>
</dbReference>
<keyword evidence="3" id="KW-0472">Membrane</keyword>
<feature type="domain" description="GAF" evidence="4">
    <location>
        <begin position="23"/>
        <end position="171"/>
    </location>
</feature>
<dbReference type="Gene3D" id="1.10.10.2840">
    <property type="entry name" value="PucR C-terminal helix-turn-helix domain"/>
    <property type="match status" value="1"/>
</dbReference>
<dbReference type="PANTHER" id="PTHR33744:SF1">
    <property type="entry name" value="DNA-BINDING TRANSCRIPTIONAL ACTIVATOR ADER"/>
    <property type="match status" value="1"/>
</dbReference>
<evidence type="ECO:0000256" key="3">
    <source>
        <dbReference type="SAM" id="Phobius"/>
    </source>
</evidence>
<evidence type="ECO:0000259" key="4">
    <source>
        <dbReference type="SMART" id="SM00065"/>
    </source>
</evidence>
<proteinExistence type="inferred from homology"/>
<accession>A0A5C4VR55</accession>
<feature type="transmembrane region" description="Helical" evidence="3">
    <location>
        <begin position="114"/>
        <end position="135"/>
    </location>
</feature>
<dbReference type="InterPro" id="IPR051448">
    <property type="entry name" value="CdaR-like_regulators"/>
</dbReference>
<dbReference type="SMART" id="SM00065">
    <property type="entry name" value="GAF"/>
    <property type="match status" value="1"/>
</dbReference>
<dbReference type="RefSeq" id="WP_139623471.1">
    <property type="nucleotide sequence ID" value="NZ_VDMP01000025.1"/>
</dbReference>
<evidence type="ECO:0000256" key="2">
    <source>
        <dbReference type="SAM" id="MobiDB-lite"/>
    </source>
</evidence>
<sequence>MAGAVVRERSSELYLRRLLAANDATQALQIATDHVAREIGCPVSWAGLVEGDYLVMGAHHGVESTEMAAAWRLKVGEGIGGRVALERRPQMSRDYRHDSRRVPLMKRLIDNEGILATLIVPILVADVTLGVLYAAHRQPYPWTDAEQVALEQIAHDLGVRLRQLDVDGRRQRLADEAEGRAEQAVRRLTTSARLANSFAQQTDPGVLLDVLARELGARVELREADGTLVRAGGESWPEGSPVSSPERTHFELPDCDGLTLDIVRPDRVDERDQSFEELSVALYRLQLLRASERERTTQRLRGDLFDDLLDGRISDPDSFRTRMVMIGVSPKPGARVLVAGLRHHPRDLAYSDSFERLLRSVIRGVVSVRRGDRLAAILPGGAPDDASLRAQLDDVRARAEGRWIVGLGRSCADLMDYSTSYDEARAACELALRGDVPGTVVTAHELGILGMASLPAAHLRTTVRDVLGRLLELDTERGTDLVPTLRAYLSHDRHLPDTAAALHVHYNTVRNRIARIEAVLDVDMRDVDDRFRLETAVRMQALSAALGHAG</sequence>